<keyword evidence="3" id="KW-0805">Transcription regulation</keyword>
<dbReference type="PANTHER" id="PTHR31668:SF4">
    <property type="entry name" value="TRANSCRIPTIONAL ACTIVATOR PROTEIN DAL81"/>
    <property type="match status" value="1"/>
</dbReference>
<dbReference type="InterPro" id="IPR036864">
    <property type="entry name" value="Zn2-C6_fun-type_DNA-bd_sf"/>
</dbReference>
<dbReference type="InterPro" id="IPR007219">
    <property type="entry name" value="XnlR_reg_dom"/>
</dbReference>
<evidence type="ECO:0000256" key="2">
    <source>
        <dbReference type="ARBA" id="ARBA00022833"/>
    </source>
</evidence>
<gene>
    <name evidence="8" type="ORF">KL928_003142</name>
</gene>
<keyword evidence="2" id="KW-0862">Zinc</keyword>
<dbReference type="GO" id="GO:0006351">
    <property type="term" value="P:DNA-templated transcription"/>
    <property type="evidence" value="ECO:0007669"/>
    <property type="project" value="InterPro"/>
</dbReference>
<dbReference type="RefSeq" id="XP_043059395.1">
    <property type="nucleotide sequence ID" value="XM_043203697.1"/>
</dbReference>
<dbReference type="CDD" id="cd12148">
    <property type="entry name" value="fungal_TF_MHR"/>
    <property type="match status" value="1"/>
</dbReference>
<evidence type="ECO:0000256" key="4">
    <source>
        <dbReference type="ARBA" id="ARBA00023163"/>
    </source>
</evidence>
<dbReference type="GO" id="GO:0000981">
    <property type="term" value="F:DNA-binding transcription factor activity, RNA polymerase II-specific"/>
    <property type="evidence" value="ECO:0007669"/>
    <property type="project" value="InterPro"/>
</dbReference>
<feature type="region of interest" description="Disordered" evidence="6">
    <location>
        <begin position="780"/>
        <end position="817"/>
    </location>
</feature>
<feature type="region of interest" description="Disordered" evidence="6">
    <location>
        <begin position="123"/>
        <end position="150"/>
    </location>
</feature>
<dbReference type="GO" id="GO:0001080">
    <property type="term" value="P:nitrogen catabolite activation of transcription from RNA polymerase II promoter"/>
    <property type="evidence" value="ECO:0007669"/>
    <property type="project" value="TreeGrafter"/>
</dbReference>
<evidence type="ECO:0000256" key="1">
    <source>
        <dbReference type="ARBA" id="ARBA00022723"/>
    </source>
</evidence>
<dbReference type="InterPro" id="IPR050797">
    <property type="entry name" value="Carb_Metab_Trans_Reg"/>
</dbReference>
<dbReference type="InterPro" id="IPR001138">
    <property type="entry name" value="Zn2Cys6_DnaBD"/>
</dbReference>
<comment type="caution">
    <text evidence="8">The sequence shown here is derived from an EMBL/GenBank/DDBJ whole genome shotgun (WGS) entry which is preliminary data.</text>
</comment>
<evidence type="ECO:0000313" key="8">
    <source>
        <dbReference type="EMBL" id="KAG7818141.1"/>
    </source>
</evidence>
<dbReference type="Proteomes" id="UP001196530">
    <property type="component" value="Unassembled WGS sequence"/>
</dbReference>
<dbReference type="Gene3D" id="4.10.240.10">
    <property type="entry name" value="Zn(2)-C6 fungal-type DNA-binding domain"/>
    <property type="match status" value="1"/>
</dbReference>
<reference evidence="8" key="1">
    <citation type="journal article" date="2021" name="G3 (Bethesda)">
        <title>Genomic diversity, chromosomal rearrangements, and interspecies hybridization in the ogataea polymorpha species complex.</title>
        <authorList>
            <person name="Hanson S.J."/>
            <person name="Cinneide E.O."/>
            <person name="Salzberg L.I."/>
            <person name="Wolfe K.H."/>
            <person name="McGowan J."/>
            <person name="Fitzpatrick D.A."/>
            <person name="Matlin K."/>
        </authorList>
    </citation>
    <scope>NUCLEOTIDE SEQUENCE</scope>
    <source>
        <strain evidence="8">61-244</strain>
    </source>
</reference>
<dbReference type="GO" id="GO:0003677">
    <property type="term" value="F:DNA binding"/>
    <property type="evidence" value="ECO:0007669"/>
    <property type="project" value="InterPro"/>
</dbReference>
<evidence type="ECO:0000256" key="3">
    <source>
        <dbReference type="ARBA" id="ARBA00023015"/>
    </source>
</evidence>
<dbReference type="PROSITE" id="PS50048">
    <property type="entry name" value="ZN2_CY6_FUNGAL_2"/>
    <property type="match status" value="1"/>
</dbReference>
<dbReference type="GeneID" id="66127193"/>
<keyword evidence="4" id="KW-0804">Transcription</keyword>
<feature type="compositionally biased region" description="Basic and acidic residues" evidence="6">
    <location>
        <begin position="255"/>
        <end position="264"/>
    </location>
</feature>
<dbReference type="EMBL" id="JAHLUX010000006">
    <property type="protein sequence ID" value="KAG7818141.1"/>
    <property type="molecule type" value="Genomic_DNA"/>
</dbReference>
<feature type="region of interest" description="Disordered" evidence="6">
    <location>
        <begin position="1"/>
        <end position="45"/>
    </location>
</feature>
<feature type="compositionally biased region" description="Polar residues" evidence="6">
    <location>
        <begin position="14"/>
        <end position="23"/>
    </location>
</feature>
<protein>
    <recommendedName>
        <fullName evidence="7">Zn(2)-C6 fungal-type domain-containing protein</fullName>
    </recommendedName>
</protein>
<dbReference type="Pfam" id="PF00172">
    <property type="entry name" value="Zn_clus"/>
    <property type="match status" value="1"/>
</dbReference>
<evidence type="ECO:0000256" key="5">
    <source>
        <dbReference type="ARBA" id="ARBA00023242"/>
    </source>
</evidence>
<feature type="compositionally biased region" description="Basic and acidic residues" evidence="6">
    <location>
        <begin position="1"/>
        <end position="13"/>
    </location>
</feature>
<dbReference type="SUPFAM" id="SSF57701">
    <property type="entry name" value="Zn2/Cys6 DNA-binding domain"/>
    <property type="match status" value="1"/>
</dbReference>
<feature type="domain" description="Zn(2)-C6 fungal-type" evidence="7">
    <location>
        <begin position="206"/>
        <end position="238"/>
    </location>
</feature>
<feature type="compositionally biased region" description="Low complexity" evidence="6">
    <location>
        <begin position="125"/>
        <end position="141"/>
    </location>
</feature>
<evidence type="ECO:0000259" key="7">
    <source>
        <dbReference type="PROSITE" id="PS50048"/>
    </source>
</evidence>
<feature type="region of interest" description="Disordered" evidence="6">
    <location>
        <begin position="245"/>
        <end position="273"/>
    </location>
</feature>
<dbReference type="CDD" id="cd00067">
    <property type="entry name" value="GAL4"/>
    <property type="match status" value="1"/>
</dbReference>
<organism evidence="8 9">
    <name type="scientific">Pichia angusta</name>
    <name type="common">Yeast</name>
    <name type="synonym">Hansenula polymorpha</name>
    <dbReference type="NCBI Taxonomy" id="870730"/>
    <lineage>
        <taxon>Eukaryota</taxon>
        <taxon>Fungi</taxon>
        <taxon>Dikarya</taxon>
        <taxon>Ascomycota</taxon>
        <taxon>Saccharomycotina</taxon>
        <taxon>Pichiomycetes</taxon>
        <taxon>Pichiales</taxon>
        <taxon>Pichiaceae</taxon>
        <taxon>Ogataea</taxon>
    </lineage>
</organism>
<dbReference type="Pfam" id="PF04082">
    <property type="entry name" value="Fungal_trans"/>
    <property type="match status" value="1"/>
</dbReference>
<name>A0AAN6DE72_PICAN</name>
<dbReference type="AlphaFoldDB" id="A0AAN6DE72"/>
<accession>A0AAN6DE72</accession>
<keyword evidence="1" id="KW-0479">Metal-binding</keyword>
<evidence type="ECO:0000313" key="9">
    <source>
        <dbReference type="Proteomes" id="UP001196530"/>
    </source>
</evidence>
<proteinExistence type="predicted"/>
<sequence>MEKEPATADDHQSKVYTPMSNQDPVVDKVTDMDPGSGSGPGTNSSGQFAYEYSNWRDNGEFNFYTDNNLQLDMGTQQPLVHTSQSAMMSPANVGSVITPASPAEYVMHLQQYQNMMLEQGMKTENGNNASTAGASAASVAPGGPPPGAANGSGQFVPFMPPFMNPQALMGQYSGAMPGPYPMQPMPMPYPVPAKSEPPQPRTKVKPCDHCRRRKIKCVMVPDSNTCKMCQNKGMKCTFIDASTGGTKRSFSSPENDAKRHKFEDPSIVPPPNVPLRETLPIKDYATMQGHSLLKKTLSLQYPRSSFYVGPTSIYDRLFLENVVLDKIDQFQLNKAYSIRKVANDVQFTLRDDFTEDLYEKSEWDVDSVERYVAPHGQKLIDLYFRTVHPSFPILHKKVVLEKYSRTHREFGAPLLAALYCLAIQWWDYDPHLSQFPKPNVVSLHKFALKTFSDVIQRPKLSAVQAGLLLLQCRSSGSQDNNWLLCSQVVALAEELGLGLDCANWRLPRWERGLRKRLAWAVYVQDKWSSLVESRPSHIIEGKNWQVQMVASEDFPDKGDADQQKDGSADYENGEALFRQLITLSQILSEILDAFYTMHSIETVTTIDEVLKLAKPLQLKLRNWYHSLPETLQMNTLKPRKFNSNGYLQLAYFATEITLHRRIISALHAQKDECQPELVRVCRSAAQARLTASIEFTRNLKPEHIQSFWQSAAVNNFALIGIFATILYVTSDSTEEANGFKQQLFDYRWILKINSKSFDIAGEALSKIDGLIKNIPGLMGEYKDPSTAVPVETEVDGESQSETSQSERSDRAADQSDK</sequence>
<keyword evidence="5" id="KW-0539">Nucleus</keyword>
<dbReference type="PANTHER" id="PTHR31668">
    <property type="entry name" value="GLUCOSE TRANSPORT TRANSCRIPTION REGULATOR RGT1-RELATED-RELATED"/>
    <property type="match status" value="1"/>
</dbReference>
<dbReference type="GO" id="GO:0008270">
    <property type="term" value="F:zinc ion binding"/>
    <property type="evidence" value="ECO:0007669"/>
    <property type="project" value="InterPro"/>
</dbReference>
<dbReference type="SMART" id="SM00066">
    <property type="entry name" value="GAL4"/>
    <property type="match status" value="1"/>
</dbReference>
<feature type="compositionally biased region" description="Basic and acidic residues" evidence="6">
    <location>
        <begin position="804"/>
        <end position="817"/>
    </location>
</feature>
<dbReference type="SMART" id="SM00906">
    <property type="entry name" value="Fungal_trans"/>
    <property type="match status" value="1"/>
</dbReference>
<feature type="compositionally biased region" description="Polar residues" evidence="6">
    <location>
        <begin position="245"/>
        <end position="254"/>
    </location>
</feature>
<evidence type="ECO:0000256" key="6">
    <source>
        <dbReference type="SAM" id="MobiDB-lite"/>
    </source>
</evidence>
<dbReference type="GO" id="GO:0005634">
    <property type="term" value="C:nucleus"/>
    <property type="evidence" value="ECO:0007669"/>
    <property type="project" value="TreeGrafter"/>
</dbReference>